<feature type="domain" description="Pseudouridine synthase I TruA alpha/beta" evidence="6">
    <location>
        <begin position="143"/>
        <end position="244"/>
    </location>
</feature>
<dbReference type="SUPFAM" id="SSF55120">
    <property type="entry name" value="Pseudouridine synthase"/>
    <property type="match status" value="1"/>
</dbReference>
<comment type="catalytic activity">
    <reaction evidence="4 5">
        <text>uridine(38/39/40) in tRNA = pseudouridine(38/39/40) in tRNA</text>
        <dbReference type="Rhea" id="RHEA:22376"/>
        <dbReference type="Rhea" id="RHEA-COMP:10085"/>
        <dbReference type="Rhea" id="RHEA-COMP:10087"/>
        <dbReference type="ChEBI" id="CHEBI:65314"/>
        <dbReference type="ChEBI" id="CHEBI:65315"/>
        <dbReference type="EC" id="5.4.99.12"/>
    </reaction>
</comment>
<dbReference type="PANTHER" id="PTHR11142">
    <property type="entry name" value="PSEUDOURIDYLATE SYNTHASE"/>
    <property type="match status" value="1"/>
</dbReference>
<evidence type="ECO:0000256" key="5">
    <source>
        <dbReference type="RuleBase" id="RU003792"/>
    </source>
</evidence>
<gene>
    <name evidence="4 7" type="primary">truA</name>
    <name evidence="7" type="ORF">ACFPN2_36730</name>
</gene>
<evidence type="ECO:0000259" key="6">
    <source>
        <dbReference type="Pfam" id="PF01416"/>
    </source>
</evidence>
<dbReference type="EC" id="5.4.99.12" evidence="4"/>
<evidence type="ECO:0000256" key="1">
    <source>
        <dbReference type="ARBA" id="ARBA00009375"/>
    </source>
</evidence>
<feature type="domain" description="Pseudouridine synthase I TruA alpha/beta" evidence="6">
    <location>
        <begin position="9"/>
        <end position="103"/>
    </location>
</feature>
<dbReference type="NCBIfam" id="TIGR00071">
    <property type="entry name" value="hisT_truA"/>
    <property type="match status" value="1"/>
</dbReference>
<keyword evidence="2 4" id="KW-0819">tRNA processing</keyword>
<proteinExistence type="inferred from homology"/>
<dbReference type="InterPro" id="IPR020095">
    <property type="entry name" value="PsdUridine_synth_TruA_C"/>
</dbReference>
<dbReference type="InterPro" id="IPR001406">
    <property type="entry name" value="PsdUridine_synth_TruA"/>
</dbReference>
<organism evidence="7 8">
    <name type="scientific">Steroidobacter flavus</name>
    <dbReference type="NCBI Taxonomy" id="1842136"/>
    <lineage>
        <taxon>Bacteria</taxon>
        <taxon>Pseudomonadati</taxon>
        <taxon>Pseudomonadota</taxon>
        <taxon>Gammaproteobacteria</taxon>
        <taxon>Steroidobacterales</taxon>
        <taxon>Steroidobacteraceae</taxon>
        <taxon>Steroidobacter</taxon>
    </lineage>
</organism>
<accession>A0ABV8T6B6</accession>
<dbReference type="InterPro" id="IPR020103">
    <property type="entry name" value="PsdUridine_synth_cat_dom_sf"/>
</dbReference>
<dbReference type="Gene3D" id="3.30.70.660">
    <property type="entry name" value="Pseudouridine synthase I, catalytic domain, C-terminal subdomain"/>
    <property type="match status" value="1"/>
</dbReference>
<dbReference type="GO" id="GO:0160147">
    <property type="term" value="F:tRNA pseudouridine(38-40) synthase activity"/>
    <property type="evidence" value="ECO:0007669"/>
    <property type="project" value="UniProtKB-EC"/>
</dbReference>
<evidence type="ECO:0000313" key="7">
    <source>
        <dbReference type="EMBL" id="MFC4314670.1"/>
    </source>
</evidence>
<comment type="subunit">
    <text evidence="4">Homodimer.</text>
</comment>
<comment type="caution">
    <text evidence="4">Lacks conserved residue(s) required for the propagation of feature annotation.</text>
</comment>
<evidence type="ECO:0000256" key="3">
    <source>
        <dbReference type="ARBA" id="ARBA00023235"/>
    </source>
</evidence>
<comment type="similarity">
    <text evidence="1 4 5">Belongs to the tRNA pseudouridine synthase TruA family.</text>
</comment>
<evidence type="ECO:0000256" key="2">
    <source>
        <dbReference type="ARBA" id="ARBA00022694"/>
    </source>
</evidence>
<protein>
    <recommendedName>
        <fullName evidence="4">tRNA pseudouridine synthase A</fullName>
        <ecNumber evidence="4">5.4.99.12</ecNumber>
    </recommendedName>
    <alternativeName>
        <fullName evidence="4">tRNA pseudouridine(38-40) synthase</fullName>
    </alternativeName>
    <alternativeName>
        <fullName evidence="4">tRNA pseudouridylate synthase I</fullName>
    </alternativeName>
    <alternativeName>
        <fullName evidence="4">tRNA-uridine isomerase I</fullName>
    </alternativeName>
</protein>
<dbReference type="PIRSF" id="PIRSF001430">
    <property type="entry name" value="tRNA_psdUrid_synth"/>
    <property type="match status" value="1"/>
</dbReference>
<dbReference type="RefSeq" id="WP_380606036.1">
    <property type="nucleotide sequence ID" value="NZ_JBHSDU010000015.1"/>
</dbReference>
<keyword evidence="3 4" id="KW-0413">Isomerase</keyword>
<sequence>MPRIALGIEYDGSSFAGWQSQLHATGVQAVVEKGLSVVADHPVEVVAAGRTDAGVHAAMQVVHFDTTADRTERSWLLGAVSNMPKEVSVLWSREVPEGFHARFSAIARRYRYVILNRVPRPALNAHRAAWVREHLDEQRMNEAAQHLVGLHDFSSFRAAQCQARTPMRDLHEISVTRHGELVILTVCANAFLHHMVRNIAGVLIAIGTGERPVDWTAQVLGYKDRKLGGVTAVPGGLYLAGIRYAAALKLPSEPEFTVLAPVPATCPQVRDQV</sequence>
<name>A0ABV8T6B6_9GAMM</name>
<feature type="active site" description="Nucleophile" evidence="4">
    <location>
        <position position="52"/>
    </location>
</feature>
<keyword evidence="8" id="KW-1185">Reference proteome</keyword>
<reference evidence="8" key="1">
    <citation type="journal article" date="2019" name="Int. J. Syst. Evol. Microbiol.">
        <title>The Global Catalogue of Microorganisms (GCM) 10K type strain sequencing project: providing services to taxonomists for standard genome sequencing and annotation.</title>
        <authorList>
            <consortium name="The Broad Institute Genomics Platform"/>
            <consortium name="The Broad Institute Genome Sequencing Center for Infectious Disease"/>
            <person name="Wu L."/>
            <person name="Ma J."/>
        </authorList>
    </citation>
    <scope>NUCLEOTIDE SEQUENCE [LARGE SCALE GENOMIC DNA]</scope>
    <source>
        <strain evidence="8">CGMCC 1.10759</strain>
    </source>
</reference>
<dbReference type="InterPro" id="IPR020097">
    <property type="entry name" value="PsdUridine_synth_TruA_a/b_dom"/>
</dbReference>
<comment type="function">
    <text evidence="4">Formation of pseudouridine at positions 38, 39 and 40 in the anticodon stem and loop of transfer RNAs.</text>
</comment>
<dbReference type="Gene3D" id="3.30.70.580">
    <property type="entry name" value="Pseudouridine synthase I, catalytic domain, N-terminal subdomain"/>
    <property type="match status" value="1"/>
</dbReference>
<dbReference type="Proteomes" id="UP001595904">
    <property type="component" value="Unassembled WGS sequence"/>
</dbReference>
<dbReference type="PANTHER" id="PTHR11142:SF0">
    <property type="entry name" value="TRNA PSEUDOURIDINE SYNTHASE-LIKE 1"/>
    <property type="match status" value="1"/>
</dbReference>
<dbReference type="EMBL" id="JBHSDU010000015">
    <property type="protein sequence ID" value="MFC4314670.1"/>
    <property type="molecule type" value="Genomic_DNA"/>
</dbReference>
<dbReference type="InterPro" id="IPR020094">
    <property type="entry name" value="TruA/RsuA/RluB/E/F_N"/>
</dbReference>
<dbReference type="CDD" id="cd02570">
    <property type="entry name" value="PseudoU_synth_EcTruA"/>
    <property type="match status" value="1"/>
</dbReference>
<feature type="binding site" evidence="4">
    <location>
        <position position="110"/>
    </location>
    <ligand>
        <name>substrate</name>
    </ligand>
</feature>
<dbReference type="HAMAP" id="MF_00171">
    <property type="entry name" value="TruA"/>
    <property type="match status" value="1"/>
</dbReference>
<comment type="caution">
    <text evidence="7">The sequence shown here is derived from an EMBL/GenBank/DDBJ whole genome shotgun (WGS) entry which is preliminary data.</text>
</comment>
<evidence type="ECO:0000313" key="8">
    <source>
        <dbReference type="Proteomes" id="UP001595904"/>
    </source>
</evidence>
<evidence type="ECO:0000256" key="4">
    <source>
        <dbReference type="HAMAP-Rule" id="MF_00171"/>
    </source>
</evidence>
<dbReference type="Pfam" id="PF01416">
    <property type="entry name" value="PseudoU_synth_1"/>
    <property type="match status" value="2"/>
</dbReference>